<feature type="compositionally biased region" description="Low complexity" evidence="1">
    <location>
        <begin position="186"/>
        <end position="201"/>
    </location>
</feature>
<dbReference type="AlphaFoldDB" id="A0A4U0Y0J0"/>
<protein>
    <submittedName>
        <fullName evidence="2">Uncharacterized protein</fullName>
    </submittedName>
</protein>
<evidence type="ECO:0000256" key="1">
    <source>
        <dbReference type="SAM" id="MobiDB-lite"/>
    </source>
</evidence>
<feature type="compositionally biased region" description="Pro residues" evidence="1">
    <location>
        <begin position="773"/>
        <end position="782"/>
    </location>
</feature>
<feature type="region of interest" description="Disordered" evidence="1">
    <location>
        <begin position="162"/>
        <end position="206"/>
    </location>
</feature>
<comment type="caution">
    <text evidence="2">The sequence shown here is derived from an EMBL/GenBank/DDBJ whole genome shotgun (WGS) entry which is preliminary data.</text>
</comment>
<evidence type="ECO:0000313" key="2">
    <source>
        <dbReference type="EMBL" id="TKA83912.1"/>
    </source>
</evidence>
<feature type="compositionally biased region" description="Low complexity" evidence="1">
    <location>
        <begin position="456"/>
        <end position="466"/>
    </location>
</feature>
<feature type="compositionally biased region" description="Basic residues" evidence="1">
    <location>
        <begin position="406"/>
        <end position="415"/>
    </location>
</feature>
<keyword evidence="3" id="KW-1185">Reference proteome</keyword>
<feature type="region of interest" description="Disordered" evidence="1">
    <location>
        <begin position="650"/>
        <end position="807"/>
    </location>
</feature>
<reference evidence="2 3" key="1">
    <citation type="submission" date="2017-03" db="EMBL/GenBank/DDBJ databases">
        <title>Genomes of endolithic fungi from Antarctica.</title>
        <authorList>
            <person name="Coleine C."/>
            <person name="Masonjones S."/>
            <person name="Stajich J.E."/>
        </authorList>
    </citation>
    <scope>NUCLEOTIDE SEQUENCE [LARGE SCALE GENOMIC DNA]</scope>
    <source>
        <strain evidence="2 3">CCFEE 5184</strain>
    </source>
</reference>
<dbReference type="EMBL" id="NAJQ01000001">
    <property type="protein sequence ID" value="TKA83912.1"/>
    <property type="molecule type" value="Genomic_DNA"/>
</dbReference>
<organism evidence="2 3">
    <name type="scientific">Friedmanniomyces simplex</name>
    <dbReference type="NCBI Taxonomy" id="329884"/>
    <lineage>
        <taxon>Eukaryota</taxon>
        <taxon>Fungi</taxon>
        <taxon>Dikarya</taxon>
        <taxon>Ascomycota</taxon>
        <taxon>Pezizomycotina</taxon>
        <taxon>Dothideomycetes</taxon>
        <taxon>Dothideomycetidae</taxon>
        <taxon>Mycosphaerellales</taxon>
        <taxon>Teratosphaeriaceae</taxon>
        <taxon>Friedmanniomyces</taxon>
    </lineage>
</organism>
<evidence type="ECO:0000313" key="3">
    <source>
        <dbReference type="Proteomes" id="UP000309340"/>
    </source>
</evidence>
<gene>
    <name evidence="2" type="ORF">B0A55_00194</name>
</gene>
<sequence length="893" mass="98058">MAASNASVSGAPARINGTVTPTAAEDEDLYTQLLQLQDVVLAGQHPQFKLAPATIEQLKAALVLPETAANNAAYATNHTSSTAAKTNGLPGLGAHTTLDPIFLEKSDSLVRAESQLKRQRLERDLQTQHEQRGQVRVGRDIENESFSLIAVAEVLRAAQERVRPVSGLKPAKATSTSPFDENDYYSSRAPSDWSSSASSSKGSDRGADAFTAGFERLDGARATIAESSVSAQKRNVHAPAFSKAHKAPQQNHIHGVKNAHDPLGEEDDEYTPPDAAAFDNSATAAADMDTYHDTPDDEMSDYEPGDITQDSTMPAPYHLSQQAPQPSPHVPIIRNNHLTHIAAPQPSRVSPLATAKGPSIELELVNGRPEIVQKSQPKPQQRAREGRYPLRSRVSTASPSGPGAGSRKKRNKKRKREPEPSNRVKKRRERGIVHSPLSPVQPYIKDEPVSPPPFANAPAAPQYQQPIHGTQPPPAQIVLPREGTQQRYMHEPHPSGLRYEYARLASPAVARVASPGGYKPVQRDTQDLRRVASMHYAQRPASPAQRNFSPVGPYVAASPSYSEPQPVQYVPQVEAANSPRYPDMAAEPRIQYVRTERAPSPPEMQGYHDPYTRAPSPVAMAPPPPPPRRIVVDQYGNRYYAADPAPLSTRASVAPVERQLEPQPVYERAPSRMSVTYAPAPAPRYESVDTRMAPPPPPPRRQEQAVEYVDANGYRIQEFSTRPVETHRYAEAPTSPVYQQAPPRYEQMPPPAPPAPAERTSPIYQAIPRYEAMPPPPAPPLREPTSPVYQQGPRAYSVRPQEAPPSAMSYVRQASVAPVQYVRQDMTAPPPPPTYRAVSVAPGLDQRHIQQQEYRAPTQQPAYGYAPQAVRYVDQYGREVDPQQLRQGSVARY</sequence>
<name>A0A4U0Y0J0_9PEZI</name>
<dbReference type="Proteomes" id="UP000309340">
    <property type="component" value="Unassembled WGS sequence"/>
</dbReference>
<feature type="region of interest" description="Disordered" evidence="1">
    <location>
        <begin position="305"/>
        <end position="332"/>
    </location>
</feature>
<proteinExistence type="predicted"/>
<feature type="region of interest" description="Disordered" evidence="1">
    <location>
        <begin position="1"/>
        <end position="20"/>
    </location>
</feature>
<feature type="region of interest" description="Disordered" evidence="1">
    <location>
        <begin position="594"/>
        <end position="631"/>
    </location>
</feature>
<feature type="region of interest" description="Disordered" evidence="1">
    <location>
        <begin position="366"/>
        <end position="477"/>
    </location>
</feature>
<dbReference type="OrthoDB" id="5333304at2759"/>
<accession>A0A4U0Y0J0</accession>